<dbReference type="GO" id="GO:0004134">
    <property type="term" value="F:4-alpha-glucanotransferase activity"/>
    <property type="evidence" value="ECO:0007669"/>
    <property type="project" value="InterPro"/>
</dbReference>
<dbReference type="GO" id="GO:0004135">
    <property type="term" value="F:amylo-alpha-1,6-glucosidase activity"/>
    <property type="evidence" value="ECO:0007669"/>
    <property type="project" value="InterPro"/>
</dbReference>
<dbReference type="InterPro" id="IPR012341">
    <property type="entry name" value="6hp_glycosidase-like_sf"/>
</dbReference>
<protein>
    <submittedName>
        <fullName evidence="3">Glycogen debranching enzyme, putative</fullName>
    </submittedName>
</protein>
<dbReference type="InterPro" id="IPR024742">
    <property type="entry name" value="Glycogen_debranch_N"/>
</dbReference>
<gene>
    <name evidence="3" type="ORF">SAMN04487988_108166</name>
</gene>
<accession>A0A1I2V270</accession>
<proteinExistence type="predicted"/>
<dbReference type="Gene3D" id="1.50.10.10">
    <property type="match status" value="1"/>
</dbReference>
<dbReference type="PANTHER" id="PTHR10569:SF2">
    <property type="entry name" value="GLYCOGEN DEBRANCHING ENZYME"/>
    <property type="match status" value="1"/>
</dbReference>
<dbReference type="AlphaFoldDB" id="A0A1I2V270"/>
<feature type="domain" description="Glycogen debranching enzyme C-terminal" evidence="1">
    <location>
        <begin position="277"/>
        <end position="630"/>
    </location>
</feature>
<dbReference type="Pfam" id="PF06202">
    <property type="entry name" value="GDE_C"/>
    <property type="match status" value="1"/>
</dbReference>
<dbReference type="Proteomes" id="UP000199642">
    <property type="component" value="Unassembled WGS sequence"/>
</dbReference>
<dbReference type="OrthoDB" id="9761875at2"/>
<dbReference type="STRING" id="435880.SAMN04487988_108166"/>
<dbReference type="Pfam" id="PF12439">
    <property type="entry name" value="GDE_N"/>
    <property type="match status" value="1"/>
</dbReference>
<dbReference type="GO" id="GO:0005980">
    <property type="term" value="P:glycogen catabolic process"/>
    <property type="evidence" value="ECO:0007669"/>
    <property type="project" value="InterPro"/>
</dbReference>
<sequence length="639" mass="73513">MSYIHFDKTQLVNLNYSLDREIIRTNRSGAYTSTTIIGCNTRKYHGLLVAPQPQIDSQNHVFLSTVHETVIQHGASFNLGISKYPGNYSPRGHKYLEDFDSEPIPKLTYRVGGVVLQKEIILDTNRDRVMIRYTLLEAHSPTKIRIQPFLAFRGYHTLCKENSDINKDFEKVPNGVQFRLYPVYDPLFLQLSKKNKFKFEPNWYNNVEYILERERGYDYQEDLYVPGYFEFDIEKGESVIFSAGLTEADPSTRQRAFEKEIARRIPRSNFENCLRNSATQFIRKRNGDTRIIAGYPWFGWWGRDTFIAAPGLTLARGDNETFLEIMDTMSRDLQGPLFPNVGSGDYANMNSMDAPLWFFWSLQKYITYTGDVKTVKKRYLDKLKGIIDGYKAGTDFNIHMLENGLIYGGQEDLALTWMDAVTPDGPVTPRIGCPVEIQALWYNALCFYHELTGDEEIKKLAEKVKESFLEVFWDEEMGYLADVVNDGEKDWMVRPNMVFATSLPYSMLTESQCDQILEIVKSNLLTTRGLRTLAPDDPAYKGYYFGDQISRDQAYHNGTVWVWPLGHFVEAYIKIHGKSSLNFINKIIQGFDGVMTQYGVGTVAEIYDGDPPHRPKGAVSQAWSIAELLRMMELVNRIK</sequence>
<feature type="domain" description="Glycogen debranching enzyme bacterial and archaeal type N-terminal" evidence="2">
    <location>
        <begin position="20"/>
        <end position="239"/>
    </location>
</feature>
<organism evidence="3 4">
    <name type="scientific">Algoriphagus hitonicola</name>
    <dbReference type="NCBI Taxonomy" id="435880"/>
    <lineage>
        <taxon>Bacteria</taxon>
        <taxon>Pseudomonadati</taxon>
        <taxon>Bacteroidota</taxon>
        <taxon>Cytophagia</taxon>
        <taxon>Cytophagales</taxon>
        <taxon>Cyclobacteriaceae</taxon>
        <taxon>Algoriphagus</taxon>
    </lineage>
</organism>
<evidence type="ECO:0000313" key="3">
    <source>
        <dbReference type="EMBL" id="SFG81326.1"/>
    </source>
</evidence>
<dbReference type="EMBL" id="FOPC01000008">
    <property type="protein sequence ID" value="SFG81326.1"/>
    <property type="molecule type" value="Genomic_DNA"/>
</dbReference>
<dbReference type="SUPFAM" id="SSF48208">
    <property type="entry name" value="Six-hairpin glycosidases"/>
    <property type="match status" value="1"/>
</dbReference>
<dbReference type="InterPro" id="IPR008928">
    <property type="entry name" value="6-hairpin_glycosidase_sf"/>
</dbReference>
<dbReference type="PANTHER" id="PTHR10569">
    <property type="entry name" value="GLYCOGEN DEBRANCHING ENZYME"/>
    <property type="match status" value="1"/>
</dbReference>
<dbReference type="NCBIfam" id="TIGR01561">
    <property type="entry name" value="gde_arch"/>
    <property type="match status" value="1"/>
</dbReference>
<reference evidence="4" key="1">
    <citation type="submission" date="2016-10" db="EMBL/GenBank/DDBJ databases">
        <authorList>
            <person name="Varghese N."/>
            <person name="Submissions S."/>
        </authorList>
    </citation>
    <scope>NUCLEOTIDE SEQUENCE [LARGE SCALE GENOMIC DNA]</scope>
    <source>
        <strain evidence="4">DSM 19315</strain>
    </source>
</reference>
<name>A0A1I2V270_9BACT</name>
<dbReference type="InterPro" id="IPR010401">
    <property type="entry name" value="AGL/Gdb1"/>
</dbReference>
<dbReference type="InterPro" id="IPR032790">
    <property type="entry name" value="GDE_C"/>
</dbReference>
<evidence type="ECO:0000313" key="4">
    <source>
        <dbReference type="Proteomes" id="UP000199642"/>
    </source>
</evidence>
<keyword evidence="4" id="KW-1185">Reference proteome</keyword>
<evidence type="ECO:0000259" key="1">
    <source>
        <dbReference type="Pfam" id="PF06202"/>
    </source>
</evidence>
<dbReference type="InterPro" id="IPR006451">
    <property type="entry name" value="Glycogen_debranch_arc"/>
</dbReference>
<dbReference type="RefSeq" id="WP_092792103.1">
    <property type="nucleotide sequence ID" value="NZ_FOPC01000008.1"/>
</dbReference>
<evidence type="ECO:0000259" key="2">
    <source>
        <dbReference type="Pfam" id="PF12439"/>
    </source>
</evidence>